<dbReference type="Pfam" id="PF00484">
    <property type="entry name" value="Pro_CA"/>
    <property type="match status" value="1"/>
</dbReference>
<comment type="similarity">
    <text evidence="2">Belongs to the beta-class carbonic anhydrase family.</text>
</comment>
<organism evidence="8 9">
    <name type="scientific">Ancylostoma ceylanicum</name>
    <dbReference type="NCBI Taxonomy" id="53326"/>
    <lineage>
        <taxon>Eukaryota</taxon>
        <taxon>Metazoa</taxon>
        <taxon>Ecdysozoa</taxon>
        <taxon>Nematoda</taxon>
        <taxon>Chromadorea</taxon>
        <taxon>Rhabditida</taxon>
        <taxon>Rhabditina</taxon>
        <taxon>Rhabditomorpha</taxon>
        <taxon>Strongyloidea</taxon>
        <taxon>Ancylostomatidae</taxon>
        <taxon>Ancylostomatinae</taxon>
        <taxon>Ancylostoma</taxon>
    </lineage>
</organism>
<dbReference type="InterPro" id="IPR036874">
    <property type="entry name" value="Carbonic_anhydrase_sf"/>
</dbReference>
<feature type="binding site" evidence="7">
    <location>
        <position position="42"/>
    </location>
    <ligand>
        <name>Zn(2+)</name>
        <dbReference type="ChEBI" id="CHEBI:29105"/>
    </ligand>
</feature>
<keyword evidence="7" id="KW-0479">Metal-binding</keyword>
<comment type="similarity">
    <text evidence="3">Belongs to the ATP12 family.</text>
</comment>
<keyword evidence="4" id="KW-0809">Transit peptide</keyword>
<evidence type="ECO:0000313" key="8">
    <source>
        <dbReference type="EMBL" id="EPB80773.1"/>
    </source>
</evidence>
<comment type="subcellular location">
    <subcellularLocation>
        <location evidence="1">Mitochondrion</location>
    </subcellularLocation>
</comment>
<protein>
    <recommendedName>
        <fullName evidence="10">Carbonic anhydrase</fullName>
    </recommendedName>
</protein>
<dbReference type="GO" id="GO:0043461">
    <property type="term" value="P:proton-transporting ATP synthase complex assembly"/>
    <property type="evidence" value="ECO:0007669"/>
    <property type="project" value="InterPro"/>
</dbReference>
<evidence type="ECO:0000256" key="5">
    <source>
        <dbReference type="ARBA" id="ARBA00023128"/>
    </source>
</evidence>
<dbReference type="SUPFAM" id="SSF53056">
    <property type="entry name" value="beta-carbonic anhydrase, cab"/>
    <property type="match status" value="1"/>
</dbReference>
<feature type="binding site" evidence="7">
    <location>
        <position position="112"/>
    </location>
    <ligand>
        <name>Zn(2+)</name>
        <dbReference type="ChEBI" id="CHEBI:29105"/>
    </ligand>
</feature>
<dbReference type="SUPFAM" id="SSF160909">
    <property type="entry name" value="ATP12-like"/>
    <property type="match status" value="1"/>
</dbReference>
<dbReference type="InterPro" id="IPR023335">
    <property type="entry name" value="ATP12_ortho_dom_sf"/>
</dbReference>
<feature type="binding site" evidence="7">
    <location>
        <position position="44"/>
    </location>
    <ligand>
        <name>Zn(2+)</name>
        <dbReference type="ChEBI" id="CHEBI:29105"/>
    </ligand>
</feature>
<dbReference type="GO" id="GO:0004089">
    <property type="term" value="F:carbonate dehydratase activity"/>
    <property type="evidence" value="ECO:0007669"/>
    <property type="project" value="InterPro"/>
</dbReference>
<evidence type="ECO:0000256" key="7">
    <source>
        <dbReference type="PIRSR" id="PIRSR601765-1"/>
    </source>
</evidence>
<dbReference type="SMART" id="SM00947">
    <property type="entry name" value="Pro_CA"/>
    <property type="match status" value="1"/>
</dbReference>
<proteinExistence type="inferred from homology"/>
<dbReference type="InterPro" id="IPR011419">
    <property type="entry name" value="ATP12_ATP_synth-F1-assembly"/>
</dbReference>
<accession>A0A0D6MAR2</accession>
<dbReference type="InterPro" id="IPR001765">
    <property type="entry name" value="Carbonic_anhydrase"/>
</dbReference>
<dbReference type="InterPro" id="IPR042272">
    <property type="entry name" value="ATP12_ATP_synth-F1-assembly_N"/>
</dbReference>
<reference evidence="8 9" key="1">
    <citation type="submission" date="2013-05" db="EMBL/GenBank/DDBJ databases">
        <title>Draft genome of the parasitic nematode Anyclostoma ceylanicum.</title>
        <authorList>
            <person name="Mitreva M."/>
        </authorList>
    </citation>
    <scope>NUCLEOTIDE SEQUENCE [LARGE SCALE GENOMIC DNA]</scope>
</reference>
<evidence type="ECO:0000256" key="4">
    <source>
        <dbReference type="ARBA" id="ARBA00022946"/>
    </source>
</evidence>
<keyword evidence="7" id="KW-0862">Zinc</keyword>
<sequence length="492" mass="55854">MPGLHKVLQGIVKFRQTARKEMVKQFEQIRNNPHPTAVFFSCMDSRMLPARFTSSQVGDMFVVRNSGNMIPHANNYGPAGYEVSVTTEPAALELAVKRGHINHVIVCGHSDCKAINTLYNIHKCPHTFDPQSPMDHWLRRHGFASLKKLEERLADKTAKPMKFVSDNPSFSFEAIIDPEDKWGVEDKLSQINTLQQLENCASHGFLTEFLEKKTVDLHAMWFDIFAGEMYLFSKPRRKFILVDEGTVDKLEEEIVDVISEETQGKKLYKVTLDGRMLKTQGGNVLQIESEPLALAIAEEWASQEQQLHMGHMRLTGLAFTAQDNPLHLTRESITAKILEYLHGDTVLFWNSESEKLSRYQEQYWKPVIDTANEGLGTSLKPCTNLFETDVVSPSDARIVEKWLMSHNFWALTGMQYAVESVKSVLLPYSVVTFKLQAEDAVHRAMLEQKSQAETWGSVEWAHGVEEEELTTRLAAAALFVYFNSNAVTKKTL</sequence>
<dbReference type="Proteomes" id="UP000054495">
    <property type="component" value="Unassembled WGS sequence"/>
</dbReference>
<dbReference type="GO" id="GO:0008270">
    <property type="term" value="F:zinc ion binding"/>
    <property type="evidence" value="ECO:0007669"/>
    <property type="project" value="InterPro"/>
</dbReference>
<gene>
    <name evidence="8" type="ORF">ANCCEY_00179</name>
</gene>
<evidence type="ECO:0000313" key="9">
    <source>
        <dbReference type="Proteomes" id="UP000054495"/>
    </source>
</evidence>
<name>A0A0D6MAR2_9BILA</name>
<evidence type="ECO:0000256" key="2">
    <source>
        <dbReference type="ARBA" id="ARBA00006217"/>
    </source>
</evidence>
<evidence type="ECO:0000256" key="1">
    <source>
        <dbReference type="ARBA" id="ARBA00004173"/>
    </source>
</evidence>
<dbReference type="PANTHER" id="PTHR11002">
    <property type="entry name" value="CARBONIC ANHYDRASE"/>
    <property type="match status" value="1"/>
</dbReference>
<evidence type="ECO:0008006" key="10">
    <source>
        <dbReference type="Google" id="ProtNLM"/>
    </source>
</evidence>
<dbReference type="AlphaFoldDB" id="A0A0D6MAR2"/>
<dbReference type="GO" id="GO:0005739">
    <property type="term" value="C:mitochondrion"/>
    <property type="evidence" value="ECO:0007669"/>
    <property type="project" value="UniProtKB-SubCell"/>
</dbReference>
<dbReference type="Pfam" id="PF07542">
    <property type="entry name" value="ATP12"/>
    <property type="match status" value="1"/>
</dbReference>
<keyword evidence="5" id="KW-0496">Mitochondrion</keyword>
<keyword evidence="9" id="KW-1185">Reference proteome</keyword>
<dbReference type="Gene3D" id="3.40.1050.10">
    <property type="entry name" value="Carbonic anhydrase"/>
    <property type="match status" value="1"/>
</dbReference>
<dbReference type="PANTHER" id="PTHR11002:SF69">
    <property type="entry name" value="CARBONIC ANHYDRASE"/>
    <property type="match status" value="1"/>
</dbReference>
<dbReference type="Gene3D" id="1.10.3580.10">
    <property type="entry name" value="ATP12 ATPase"/>
    <property type="match status" value="1"/>
</dbReference>
<evidence type="ECO:0000256" key="3">
    <source>
        <dbReference type="ARBA" id="ARBA00008231"/>
    </source>
</evidence>
<comment type="cofactor">
    <cofactor evidence="7">
        <name>Zn(2+)</name>
        <dbReference type="ChEBI" id="CHEBI:29105"/>
    </cofactor>
    <text evidence="7">Binds 1 zinc ion per subunit.</text>
</comment>
<evidence type="ECO:0000256" key="6">
    <source>
        <dbReference type="ARBA" id="ARBA00023186"/>
    </source>
</evidence>
<dbReference type="EMBL" id="KE124776">
    <property type="protein sequence ID" value="EPB80773.1"/>
    <property type="molecule type" value="Genomic_DNA"/>
</dbReference>
<keyword evidence="6" id="KW-0143">Chaperone</keyword>
<dbReference type="Gene3D" id="3.30.2180.10">
    <property type="entry name" value="ATP12-like"/>
    <property type="match status" value="1"/>
</dbReference>
<feature type="binding site" evidence="7">
    <location>
        <position position="109"/>
    </location>
    <ligand>
        <name>Zn(2+)</name>
        <dbReference type="ChEBI" id="CHEBI:29105"/>
    </ligand>
</feature>